<proteinExistence type="predicted"/>
<evidence type="ECO:0000313" key="3">
    <source>
        <dbReference type="EMBL" id="OIW30876.1"/>
    </source>
</evidence>
<dbReference type="GO" id="GO:0005739">
    <property type="term" value="C:mitochondrion"/>
    <property type="evidence" value="ECO:0007669"/>
    <property type="project" value="UniProtKB-SubCell"/>
</dbReference>
<keyword evidence="2" id="KW-0496">Mitochondrion</keyword>
<organism evidence="3 4">
    <name type="scientific">Coniochaeta ligniaria NRRL 30616</name>
    <dbReference type="NCBI Taxonomy" id="1408157"/>
    <lineage>
        <taxon>Eukaryota</taxon>
        <taxon>Fungi</taxon>
        <taxon>Dikarya</taxon>
        <taxon>Ascomycota</taxon>
        <taxon>Pezizomycotina</taxon>
        <taxon>Sordariomycetes</taxon>
        <taxon>Sordariomycetidae</taxon>
        <taxon>Coniochaetales</taxon>
        <taxon>Coniochaetaceae</taxon>
        <taxon>Coniochaeta</taxon>
    </lineage>
</organism>
<sequence length="110" mass="13164">KYINRLFFSYRNFVRVYINNIVIFSKNINKYYRYVKTVLRILDENRISIALNKLFVAYLVIRLLSYEVNGDGITKTNDRIEAFKKIKFPYILAELETYFSIVGFLRNSIA</sequence>
<dbReference type="SUPFAM" id="SSF56672">
    <property type="entry name" value="DNA/RNA polymerases"/>
    <property type="match status" value="1"/>
</dbReference>
<evidence type="ECO:0000313" key="4">
    <source>
        <dbReference type="Proteomes" id="UP000182658"/>
    </source>
</evidence>
<feature type="non-terminal residue" evidence="3">
    <location>
        <position position="1"/>
    </location>
</feature>
<dbReference type="EMBL" id="KV875096">
    <property type="protein sequence ID" value="OIW30876.1"/>
    <property type="molecule type" value="Genomic_DNA"/>
</dbReference>
<evidence type="ECO:0000256" key="2">
    <source>
        <dbReference type="ARBA" id="ARBA00023128"/>
    </source>
</evidence>
<keyword evidence="4" id="KW-1185">Reference proteome</keyword>
<dbReference type="OrthoDB" id="5152741at2759"/>
<accession>A0A1J7JNH4</accession>
<dbReference type="STRING" id="1408157.A0A1J7JNH4"/>
<dbReference type="InterPro" id="IPR043128">
    <property type="entry name" value="Rev_trsase/Diguanyl_cyclase"/>
</dbReference>
<name>A0A1J7JNH4_9PEZI</name>
<comment type="subcellular location">
    <subcellularLocation>
        <location evidence="1">Mitochondrion</location>
    </subcellularLocation>
</comment>
<dbReference type="Gene3D" id="3.30.70.270">
    <property type="match status" value="1"/>
</dbReference>
<gene>
    <name evidence="3" type="ORF">CONLIGDRAFT_573781</name>
</gene>
<evidence type="ECO:0000256" key="1">
    <source>
        <dbReference type="ARBA" id="ARBA00004173"/>
    </source>
</evidence>
<dbReference type="AlphaFoldDB" id="A0A1J7JNH4"/>
<reference evidence="3 4" key="1">
    <citation type="submission" date="2016-10" db="EMBL/GenBank/DDBJ databases">
        <title>Draft genome sequence of Coniochaeta ligniaria NRRL30616, a lignocellulolytic fungus for bioabatement of inhibitors in plant biomass hydrolysates.</title>
        <authorList>
            <consortium name="DOE Joint Genome Institute"/>
            <person name="Jimenez D.J."/>
            <person name="Hector R.E."/>
            <person name="Riley R."/>
            <person name="Sun H."/>
            <person name="Grigoriev I.V."/>
            <person name="Van Elsas J.D."/>
            <person name="Nichols N.N."/>
        </authorList>
    </citation>
    <scope>NUCLEOTIDE SEQUENCE [LARGE SCALE GENOMIC DNA]</scope>
    <source>
        <strain evidence="3 4">NRRL 30616</strain>
    </source>
</reference>
<dbReference type="Proteomes" id="UP000182658">
    <property type="component" value="Unassembled WGS sequence"/>
</dbReference>
<protein>
    <submittedName>
        <fullName evidence="3">Uncharacterized protein</fullName>
    </submittedName>
</protein>
<dbReference type="InterPro" id="IPR043502">
    <property type="entry name" value="DNA/RNA_pol_sf"/>
</dbReference>
<dbReference type="InParanoid" id="A0A1J7JNH4"/>